<comment type="caution">
    <text evidence="1">The sequence shown here is derived from an EMBL/GenBank/DDBJ whole genome shotgun (WGS) entry which is preliminary data.</text>
</comment>
<dbReference type="Proteomes" id="UP000298460">
    <property type="component" value="Unassembled WGS sequence"/>
</dbReference>
<name>A0A4Z0R1N9_9FIRM</name>
<dbReference type="EMBL" id="SPQQ01000006">
    <property type="protein sequence ID" value="TGE36941.1"/>
    <property type="molecule type" value="Genomic_DNA"/>
</dbReference>
<dbReference type="OrthoDB" id="1798776at2"/>
<accession>A0A4Z0R1N9</accession>
<organism evidence="1 2">
    <name type="scientific">Desulfosporosinus fructosivorans</name>
    <dbReference type="NCBI Taxonomy" id="2018669"/>
    <lineage>
        <taxon>Bacteria</taxon>
        <taxon>Bacillati</taxon>
        <taxon>Bacillota</taxon>
        <taxon>Clostridia</taxon>
        <taxon>Eubacteriales</taxon>
        <taxon>Desulfitobacteriaceae</taxon>
        <taxon>Desulfosporosinus</taxon>
    </lineage>
</organism>
<evidence type="ECO:0000313" key="2">
    <source>
        <dbReference type="Proteomes" id="UP000298460"/>
    </source>
</evidence>
<reference evidence="1 2" key="1">
    <citation type="submission" date="2019-03" db="EMBL/GenBank/DDBJ databases">
        <title>Draft Genome Sequence of Desulfosporosinus fructosivorans Strain 63.6F, Isolated from Marine Sediment in the Baltic Sea.</title>
        <authorList>
            <person name="Hausmann B."/>
            <person name="Vandieken V."/>
            <person name="Pjevac P."/>
            <person name="Schreck K."/>
            <person name="Herbold C.W."/>
            <person name="Loy A."/>
        </authorList>
    </citation>
    <scope>NUCLEOTIDE SEQUENCE [LARGE SCALE GENOMIC DNA]</scope>
    <source>
        <strain evidence="1 2">63.6F</strain>
    </source>
</reference>
<sequence length="83" mass="9660">MEDEQLENLDIETIHERILGMQKLEALFNQKGYLICQSSGERIYDFKDIVTIFIPLSPERDQVMAVHSDHATTFVQSCLRTMK</sequence>
<keyword evidence="2" id="KW-1185">Reference proteome</keyword>
<protein>
    <submittedName>
        <fullName evidence="1">Uncharacterized protein</fullName>
    </submittedName>
</protein>
<gene>
    <name evidence="1" type="ORF">E4K67_17750</name>
</gene>
<evidence type="ECO:0000313" key="1">
    <source>
        <dbReference type="EMBL" id="TGE36941.1"/>
    </source>
</evidence>
<dbReference type="AlphaFoldDB" id="A0A4Z0R1N9"/>
<proteinExistence type="predicted"/>